<dbReference type="EMBL" id="JAMXQV010000002">
    <property type="protein sequence ID" value="MCR6482050.1"/>
    <property type="molecule type" value="Genomic_DNA"/>
</dbReference>
<dbReference type="Proteomes" id="UP001144096">
    <property type="component" value="Unassembled WGS sequence"/>
</dbReference>
<feature type="transmembrane region" description="Helical" evidence="2">
    <location>
        <begin position="73"/>
        <end position="94"/>
    </location>
</feature>
<organism evidence="3 4">
    <name type="scientific">Amycolatopsis iheyensis</name>
    <dbReference type="NCBI Taxonomy" id="2945988"/>
    <lineage>
        <taxon>Bacteria</taxon>
        <taxon>Bacillati</taxon>
        <taxon>Actinomycetota</taxon>
        <taxon>Actinomycetes</taxon>
        <taxon>Pseudonocardiales</taxon>
        <taxon>Pseudonocardiaceae</taxon>
        <taxon>Amycolatopsis</taxon>
    </lineage>
</organism>
<feature type="region of interest" description="Disordered" evidence="1">
    <location>
        <begin position="144"/>
        <end position="170"/>
    </location>
</feature>
<evidence type="ECO:0000256" key="1">
    <source>
        <dbReference type="SAM" id="MobiDB-lite"/>
    </source>
</evidence>
<evidence type="ECO:0000313" key="4">
    <source>
        <dbReference type="Proteomes" id="UP001144096"/>
    </source>
</evidence>
<sequence>MLPPTDQGHLRKYLATLGVAIVVAAIAVGGFLLQAQNDLLIEQSKLNQASATGRAAIEQKQRIILFVLQWSPLALGILAAGGIGLAVFGLCGWAKRQKVLDQKDALEVEKGTAELEGLRATNRMREQERERAVDEVIADSTEGEAVGLASSGGDSESSTAPGKSGARGDGAAISIESVDGEDAAPRSSVRDEIIAVERELMRKLSQVFGEAYVVNGAQIGGETPGEAGPERLVYLDAVAVDPATKQGFAIDVRLMRSTSSWRYYSGLVNCVKGAIELERLRLHDASSFTPVMIAVIEDHEIGMSRIARFRILLEEAATLFINRPKVLIYSREQFFAMADNRFLFDLN</sequence>
<reference evidence="3" key="1">
    <citation type="submission" date="2022-06" db="EMBL/GenBank/DDBJ databases">
        <title>Amycolatopsis iheyaensis sp. nov., a new species of the genus Amycolatopsis isolated from soil in Iheya island, Japan.</title>
        <authorList>
            <person name="Ngamcharungchit C."/>
            <person name="Kanto H."/>
            <person name="Take A."/>
            <person name="Intra B."/>
            <person name="Matsumoto A."/>
            <person name="Panbangred W."/>
            <person name="Inahashi Y."/>
        </authorList>
    </citation>
    <scope>NUCLEOTIDE SEQUENCE</scope>
    <source>
        <strain evidence="3">OK19-0408</strain>
    </source>
</reference>
<dbReference type="RefSeq" id="WP_257918692.1">
    <property type="nucleotide sequence ID" value="NZ_JAMXQV010000002.1"/>
</dbReference>
<evidence type="ECO:0000313" key="3">
    <source>
        <dbReference type="EMBL" id="MCR6482050.1"/>
    </source>
</evidence>
<evidence type="ECO:0000256" key="2">
    <source>
        <dbReference type="SAM" id="Phobius"/>
    </source>
</evidence>
<comment type="caution">
    <text evidence="3">The sequence shown here is derived from an EMBL/GenBank/DDBJ whole genome shotgun (WGS) entry which is preliminary data.</text>
</comment>
<proteinExistence type="predicted"/>
<accession>A0A9X2SJA1</accession>
<keyword evidence="4" id="KW-1185">Reference proteome</keyword>
<feature type="compositionally biased region" description="Polar residues" evidence="1">
    <location>
        <begin position="152"/>
        <end position="161"/>
    </location>
</feature>
<gene>
    <name evidence="3" type="ORF">M8542_04430</name>
</gene>
<keyword evidence="2" id="KW-0812">Transmembrane</keyword>
<keyword evidence="2" id="KW-1133">Transmembrane helix</keyword>
<keyword evidence="2" id="KW-0472">Membrane</keyword>
<name>A0A9X2SJA1_9PSEU</name>
<dbReference type="AlphaFoldDB" id="A0A9X2SJA1"/>
<protein>
    <submittedName>
        <fullName evidence="3">Uncharacterized protein</fullName>
    </submittedName>
</protein>
<feature type="transmembrane region" description="Helical" evidence="2">
    <location>
        <begin position="12"/>
        <end position="33"/>
    </location>
</feature>